<feature type="region of interest" description="Disordered" evidence="4">
    <location>
        <begin position="1"/>
        <end position="24"/>
    </location>
</feature>
<reference evidence="9" key="1">
    <citation type="journal article" date="2022" name="Int. J. Mol. Sci.">
        <title>Draft Genome of Tanacetum Coccineum: Genomic Comparison of Closely Related Tanacetum-Family Plants.</title>
        <authorList>
            <person name="Yamashiro T."/>
            <person name="Shiraishi A."/>
            <person name="Nakayama K."/>
            <person name="Satake H."/>
        </authorList>
    </citation>
    <scope>NUCLEOTIDE SEQUENCE</scope>
</reference>
<feature type="domain" description="GAG-pre-integrase" evidence="6">
    <location>
        <begin position="260"/>
        <end position="330"/>
    </location>
</feature>
<evidence type="ECO:0000259" key="5">
    <source>
        <dbReference type="Pfam" id="PF07727"/>
    </source>
</evidence>
<keyword evidence="3" id="KW-0378">Hydrolase</keyword>
<evidence type="ECO:0000256" key="4">
    <source>
        <dbReference type="SAM" id="MobiDB-lite"/>
    </source>
</evidence>
<keyword evidence="2" id="KW-0479">Metal-binding</keyword>
<feature type="domain" description="Retrovirus-related Pol polyprotein from transposon TNT 1-94-like beta-barrel" evidence="7">
    <location>
        <begin position="157"/>
        <end position="232"/>
    </location>
</feature>
<dbReference type="InterPro" id="IPR057670">
    <property type="entry name" value="SH3_retrovirus"/>
</dbReference>
<sequence length="779" mass="89688">MTESSKSVDSSKMSQDFKSKVQSTGSSKSLRTKAIQKLQLKCELCHYTNHLTNDCYRILYCMICKREDHRTSNHEMYIDSLKRSENYKAQPYQYASSSKQILKAKAKPFLPCTQCGFNDHRHDDCRNYPECEICGSYDHSTSGHNHVIQIRGGGAHWYLDSGCSRIMTGVNSYLHKYVEQPSPKIVFGDNSSCITKGYGSINCGGVVFTKVAFVNGLKYNLISISQLCDAKYIVQFNDKQGTIFNANKEIVLIAPRRNDVYVLDMSSLTLNGACFFAKASESVKWLWHKRLSHLNFKNINKLSKQNKVLGLPSPVYSKDKPYTTCEKGKHYRASFKTKQNFSIRKCLHLLHIDLFGPVSPMSINHEKYTLVIVDEYSRYTWVHFLRKKSQAPEVIRKKSQAPEMNAAEMIMSFIRMVENQNNVKVKQIRTDNMIEFSDIKLESFVMRKEFIRTSLLPIHLNKMVSHSSLLYSEHINHYQRHDKTPYEIFRERIPDISYFHVFGCHVFIHNHKDHLGKFDAKADDGYFLGYSFVSKAFRVFNTRRQQVEETYHVTFDESMEAIRFTNTLVDEIGIDDSSRYPPDEFQEDDPSRQYQVDFDVSYYIIPHGRSLTELTQENHVPEVIAPNEPEIPHTEDTEGPPDLINTEGTHEQNVQNDQMITQPTDVPSGNNTEDRWSRDQHIELVNIIGDPGEGMLTKSMAAKLIAASASGCLFTNFLSEVEPKKEKGIDYDETFAPVATMEAIRIFLAFAIYMNFKVYQMDVKSAFLNGKLKEEVYVK</sequence>
<feature type="compositionally biased region" description="Low complexity" evidence="4">
    <location>
        <begin position="1"/>
        <end position="14"/>
    </location>
</feature>
<comment type="caution">
    <text evidence="9">The sequence shown here is derived from an EMBL/GenBank/DDBJ whole genome shotgun (WGS) entry which is preliminary data.</text>
</comment>
<evidence type="ECO:0000313" key="10">
    <source>
        <dbReference type="Proteomes" id="UP001151760"/>
    </source>
</evidence>
<reference evidence="9" key="2">
    <citation type="submission" date="2022-01" db="EMBL/GenBank/DDBJ databases">
        <authorList>
            <person name="Yamashiro T."/>
            <person name="Shiraishi A."/>
            <person name="Satake H."/>
            <person name="Nakayama K."/>
        </authorList>
    </citation>
    <scope>NUCLEOTIDE SEQUENCE</scope>
</reference>
<name>A0ABQ5ISD2_9ASTR</name>
<dbReference type="Pfam" id="PF22936">
    <property type="entry name" value="Pol_BBD"/>
    <property type="match status" value="1"/>
</dbReference>
<dbReference type="InterPro" id="IPR039537">
    <property type="entry name" value="Retrotran_Ty1/copia-like"/>
</dbReference>
<evidence type="ECO:0000259" key="7">
    <source>
        <dbReference type="Pfam" id="PF22936"/>
    </source>
</evidence>
<dbReference type="Pfam" id="PF07727">
    <property type="entry name" value="RVT_2"/>
    <property type="match status" value="1"/>
</dbReference>
<dbReference type="EMBL" id="BQNB010021081">
    <property type="protein sequence ID" value="GJU02645.1"/>
    <property type="molecule type" value="Genomic_DNA"/>
</dbReference>
<evidence type="ECO:0000313" key="9">
    <source>
        <dbReference type="EMBL" id="GJU02645.1"/>
    </source>
</evidence>
<dbReference type="InterPro" id="IPR012337">
    <property type="entry name" value="RNaseH-like_sf"/>
</dbReference>
<evidence type="ECO:0000259" key="8">
    <source>
        <dbReference type="Pfam" id="PF25597"/>
    </source>
</evidence>
<dbReference type="Gene3D" id="3.30.420.10">
    <property type="entry name" value="Ribonuclease H-like superfamily/Ribonuclease H"/>
    <property type="match status" value="1"/>
</dbReference>
<feature type="domain" description="Retroviral polymerase SH3-like" evidence="8">
    <location>
        <begin position="504"/>
        <end position="558"/>
    </location>
</feature>
<dbReference type="PANTHER" id="PTHR42648">
    <property type="entry name" value="TRANSPOSASE, PUTATIVE-RELATED"/>
    <property type="match status" value="1"/>
</dbReference>
<keyword evidence="10" id="KW-1185">Reference proteome</keyword>
<dbReference type="Proteomes" id="UP001151760">
    <property type="component" value="Unassembled WGS sequence"/>
</dbReference>
<dbReference type="Pfam" id="PF25597">
    <property type="entry name" value="SH3_retrovirus"/>
    <property type="match status" value="1"/>
</dbReference>
<dbReference type="Pfam" id="PF13976">
    <property type="entry name" value="gag_pre-integrs"/>
    <property type="match status" value="1"/>
</dbReference>
<proteinExistence type="predicted"/>
<protein>
    <submittedName>
        <fullName evidence="9">Retrovirus-related pol polyprotein from transposon TNT 1-94</fullName>
    </submittedName>
</protein>
<evidence type="ECO:0000256" key="3">
    <source>
        <dbReference type="ARBA" id="ARBA00022801"/>
    </source>
</evidence>
<dbReference type="InterPro" id="IPR025724">
    <property type="entry name" value="GAG-pre-integrase_dom"/>
</dbReference>
<evidence type="ECO:0000256" key="2">
    <source>
        <dbReference type="ARBA" id="ARBA00022723"/>
    </source>
</evidence>
<accession>A0ABQ5ISD2</accession>
<gene>
    <name evidence="9" type="ORF">Tco_1112983</name>
</gene>
<dbReference type="InterPro" id="IPR013103">
    <property type="entry name" value="RVT_2"/>
</dbReference>
<evidence type="ECO:0000259" key="6">
    <source>
        <dbReference type="Pfam" id="PF13976"/>
    </source>
</evidence>
<dbReference type="SUPFAM" id="SSF53098">
    <property type="entry name" value="Ribonuclease H-like"/>
    <property type="match status" value="1"/>
</dbReference>
<dbReference type="InterPro" id="IPR054722">
    <property type="entry name" value="PolX-like_BBD"/>
</dbReference>
<feature type="domain" description="Reverse transcriptase Ty1/copia-type" evidence="5">
    <location>
        <begin position="727"/>
        <end position="779"/>
    </location>
</feature>
<dbReference type="PANTHER" id="PTHR42648:SF32">
    <property type="entry name" value="RIBONUCLEASE H-LIKE DOMAIN, GAG-PRE-INTEGRASE DOMAIN PROTEIN-RELATED"/>
    <property type="match status" value="1"/>
</dbReference>
<keyword evidence="1" id="KW-0645">Protease</keyword>
<evidence type="ECO:0000256" key="1">
    <source>
        <dbReference type="ARBA" id="ARBA00022670"/>
    </source>
</evidence>
<organism evidence="9 10">
    <name type="scientific">Tanacetum coccineum</name>
    <dbReference type="NCBI Taxonomy" id="301880"/>
    <lineage>
        <taxon>Eukaryota</taxon>
        <taxon>Viridiplantae</taxon>
        <taxon>Streptophyta</taxon>
        <taxon>Embryophyta</taxon>
        <taxon>Tracheophyta</taxon>
        <taxon>Spermatophyta</taxon>
        <taxon>Magnoliopsida</taxon>
        <taxon>eudicotyledons</taxon>
        <taxon>Gunneridae</taxon>
        <taxon>Pentapetalae</taxon>
        <taxon>asterids</taxon>
        <taxon>campanulids</taxon>
        <taxon>Asterales</taxon>
        <taxon>Asteraceae</taxon>
        <taxon>Asteroideae</taxon>
        <taxon>Anthemideae</taxon>
        <taxon>Anthemidinae</taxon>
        <taxon>Tanacetum</taxon>
    </lineage>
</organism>
<dbReference type="InterPro" id="IPR036397">
    <property type="entry name" value="RNaseH_sf"/>
</dbReference>